<dbReference type="Gene3D" id="2.60.40.10">
    <property type="entry name" value="Immunoglobulins"/>
    <property type="match status" value="1"/>
</dbReference>
<keyword evidence="3" id="KW-0732">Signal</keyword>
<keyword evidence="2" id="KW-0812">Transmembrane</keyword>
<dbReference type="PANTHER" id="PTHR20859:SF87">
    <property type="entry name" value="CYTOKINE RECEPTOR FAMILY MEMBER B13-RELATED"/>
    <property type="match status" value="1"/>
</dbReference>
<dbReference type="GO" id="GO:0004896">
    <property type="term" value="F:cytokine receptor activity"/>
    <property type="evidence" value="ECO:0007669"/>
    <property type="project" value="TreeGrafter"/>
</dbReference>
<evidence type="ECO:0000313" key="5">
    <source>
        <dbReference type="Proteomes" id="UP000694680"/>
    </source>
</evidence>
<dbReference type="Proteomes" id="UP000694680">
    <property type="component" value="Chromosome 1"/>
</dbReference>
<feature type="region of interest" description="Disordered" evidence="1">
    <location>
        <begin position="302"/>
        <end position="321"/>
    </location>
</feature>
<keyword evidence="2" id="KW-0472">Membrane</keyword>
<dbReference type="GO" id="GO:0005886">
    <property type="term" value="C:plasma membrane"/>
    <property type="evidence" value="ECO:0007669"/>
    <property type="project" value="TreeGrafter"/>
</dbReference>
<reference evidence="4" key="2">
    <citation type="submission" date="2025-08" db="UniProtKB">
        <authorList>
            <consortium name="Ensembl"/>
        </authorList>
    </citation>
    <scope>IDENTIFICATION</scope>
</reference>
<organism evidence="4 5">
    <name type="scientific">Gouania willdenowi</name>
    <name type="common">Blunt-snouted clingfish</name>
    <name type="synonym">Lepadogaster willdenowi</name>
    <dbReference type="NCBI Taxonomy" id="441366"/>
    <lineage>
        <taxon>Eukaryota</taxon>
        <taxon>Metazoa</taxon>
        <taxon>Chordata</taxon>
        <taxon>Craniata</taxon>
        <taxon>Vertebrata</taxon>
        <taxon>Euteleostomi</taxon>
        <taxon>Actinopterygii</taxon>
        <taxon>Neopterygii</taxon>
        <taxon>Teleostei</taxon>
        <taxon>Neoteleostei</taxon>
        <taxon>Acanthomorphata</taxon>
        <taxon>Ovalentaria</taxon>
        <taxon>Blenniimorphae</taxon>
        <taxon>Blenniiformes</taxon>
        <taxon>Gobiesocoidei</taxon>
        <taxon>Gobiesocidae</taxon>
        <taxon>Gobiesocinae</taxon>
        <taxon>Gouania</taxon>
    </lineage>
</organism>
<name>A0A8C5H6U4_GOUWI</name>
<keyword evidence="5" id="KW-1185">Reference proteome</keyword>
<sequence length="402" mass="44803">MRTNVFSGLLLISGISAFVPPPTDVVVDCQNTKVFAKWNYTDKQQQTIFSVILWFDGRASQNCKKNTTAHQVDLSDCIWSSEEEYMKFIHVTVTAVLGDNHSKNVSSNTFSFNHLKTVNKQCTLAFPPVDVNEDDSKFTVHFQNPLVFYEKQFPVRKLDLKFTVVPVENVSLEHTEGFCSAKENSCKHDVRLPSGVVTCFAIKGMLLDPIMGVEQLILNEIQACPSHSSVKEVWIATVVILSITAFIIVVAVFFVCKTRAWTMQSSALPKSLQHVGKACVMKYGILPREDINIATVQRPQVKCSESSEDTNSSENIQKGSNCSLDTSGQSLYAERCFSEWDPQELLCETKGYENTSNLSVKTDSTSLESEEEQGESFSIYDAPHMLGSDIGDEDHVTGDTEN</sequence>
<reference evidence="4" key="3">
    <citation type="submission" date="2025-09" db="UniProtKB">
        <authorList>
            <consortium name="Ensembl"/>
        </authorList>
    </citation>
    <scope>IDENTIFICATION</scope>
</reference>
<feature type="chain" id="PRO_5034728260" evidence="3">
    <location>
        <begin position="18"/>
        <end position="402"/>
    </location>
</feature>
<evidence type="ECO:0000313" key="4">
    <source>
        <dbReference type="Ensembl" id="ENSGWIP00000041062.1"/>
    </source>
</evidence>
<protein>
    <submittedName>
        <fullName evidence="4">Interferon gamma receptor 1-like</fullName>
    </submittedName>
</protein>
<evidence type="ECO:0000256" key="3">
    <source>
        <dbReference type="SAM" id="SignalP"/>
    </source>
</evidence>
<keyword evidence="2" id="KW-1133">Transmembrane helix</keyword>
<proteinExistence type="predicted"/>
<dbReference type="PANTHER" id="PTHR20859">
    <property type="entry name" value="INTERFERON/INTERLEUKIN RECEPTOR"/>
    <property type="match status" value="1"/>
</dbReference>
<feature type="compositionally biased region" description="Polar residues" evidence="1">
    <location>
        <begin position="357"/>
        <end position="367"/>
    </location>
</feature>
<dbReference type="Ensembl" id="ENSGWIT00000044592.1">
    <property type="protein sequence ID" value="ENSGWIP00000041062.1"/>
    <property type="gene ID" value="ENSGWIG00000020683.1"/>
</dbReference>
<feature type="transmembrane region" description="Helical" evidence="2">
    <location>
        <begin position="233"/>
        <end position="256"/>
    </location>
</feature>
<dbReference type="InterPro" id="IPR013783">
    <property type="entry name" value="Ig-like_fold"/>
</dbReference>
<accession>A0A8C5H6U4</accession>
<dbReference type="AlphaFoldDB" id="A0A8C5H6U4"/>
<dbReference type="InterPro" id="IPR050650">
    <property type="entry name" value="Type-II_Cytokine-TF_Rcpt"/>
</dbReference>
<reference evidence="4" key="1">
    <citation type="submission" date="2020-06" db="EMBL/GenBank/DDBJ databases">
        <authorList>
            <consortium name="Wellcome Sanger Institute Data Sharing"/>
        </authorList>
    </citation>
    <scope>NUCLEOTIDE SEQUENCE [LARGE SCALE GENOMIC DNA]</scope>
</reference>
<evidence type="ECO:0000256" key="1">
    <source>
        <dbReference type="SAM" id="MobiDB-lite"/>
    </source>
</evidence>
<gene>
    <name evidence="4" type="primary">ifngr1</name>
</gene>
<evidence type="ECO:0000256" key="2">
    <source>
        <dbReference type="SAM" id="Phobius"/>
    </source>
</evidence>
<feature type="compositionally biased region" description="Basic and acidic residues" evidence="1">
    <location>
        <begin position="393"/>
        <end position="402"/>
    </location>
</feature>
<feature type="signal peptide" evidence="3">
    <location>
        <begin position="1"/>
        <end position="17"/>
    </location>
</feature>
<feature type="region of interest" description="Disordered" evidence="1">
    <location>
        <begin position="357"/>
        <end position="402"/>
    </location>
</feature>
<dbReference type="OrthoDB" id="9946382at2759"/>